<dbReference type="SUPFAM" id="SSF56672">
    <property type="entry name" value="DNA/RNA polymerases"/>
    <property type="match status" value="1"/>
</dbReference>
<accession>A0ABN8PXF8</accession>
<sequence length="481" mass="53535">MSLSLLQSLGFLINWTKSTLSPVQSITYLGFVISSVNMTIYLSEAKVQRVYAVCNNSLSQPQMSGRQLASLLGTLESCRLAIWVAPLHLRALQILLIQTLRNHQFDYNCPVFLNLKSRAELTWWLNNLPKVNGNPVSPPPQDLTILSNALMQGWGATSFLGLKTFLKNQSHKVVLVTLDNSMAVAYLNNKGGTHSVPLMSLALEIWTWCLQRNVLISAQHVPGKENTIADLESRTFLDSTDWQLDPTVISAFLTNCNTDLFASRLTAQLPQYVSWRPDPGAFHIDALTLHWKSLMVNTSCGSLRFKQGTCNVPSPSSDRVSSLQQYYQTEGFPGQVTKLLLSATRSSTRKAYESAWSCWSRWCAKGKIYPVSATLSKILEFLAVAFSDGLAYRSINVLRSALSSTHSRIDNFLVGQHPPVTKLMKGILNCRPPKPRYSYTWDVKKVTAHLASLGSNNSLSLKQLSRKLVMLFALACSERTG</sequence>
<organism evidence="2 3">
    <name type="scientific">Porites lobata</name>
    <dbReference type="NCBI Taxonomy" id="104759"/>
    <lineage>
        <taxon>Eukaryota</taxon>
        <taxon>Metazoa</taxon>
        <taxon>Cnidaria</taxon>
        <taxon>Anthozoa</taxon>
        <taxon>Hexacorallia</taxon>
        <taxon>Scleractinia</taxon>
        <taxon>Fungiina</taxon>
        <taxon>Poritidae</taxon>
        <taxon>Porites</taxon>
    </lineage>
</organism>
<dbReference type="InterPro" id="IPR010998">
    <property type="entry name" value="Integrase_recombinase_N"/>
</dbReference>
<reference evidence="2 3" key="1">
    <citation type="submission" date="2022-05" db="EMBL/GenBank/DDBJ databases">
        <authorList>
            <consortium name="Genoscope - CEA"/>
            <person name="William W."/>
        </authorList>
    </citation>
    <scope>NUCLEOTIDE SEQUENCE [LARGE SCALE GENOMIC DNA]</scope>
</reference>
<dbReference type="CDD" id="cd09275">
    <property type="entry name" value="RNase_HI_RT_DIRS1"/>
    <property type="match status" value="1"/>
</dbReference>
<evidence type="ECO:0000256" key="1">
    <source>
        <dbReference type="ARBA" id="ARBA00023125"/>
    </source>
</evidence>
<comment type="caution">
    <text evidence="2">The sequence shown here is derived from an EMBL/GenBank/DDBJ whole genome shotgun (WGS) entry which is preliminary data.</text>
</comment>
<evidence type="ECO:0000313" key="3">
    <source>
        <dbReference type="Proteomes" id="UP001159405"/>
    </source>
</evidence>
<gene>
    <name evidence="2" type="ORF">PLOB_00047617</name>
</gene>
<name>A0ABN8PXF8_9CNID</name>
<dbReference type="PANTHER" id="PTHR33050:SF7">
    <property type="entry name" value="RIBONUCLEASE H"/>
    <property type="match status" value="1"/>
</dbReference>
<dbReference type="SUPFAM" id="SSF47823">
    <property type="entry name" value="lambda integrase-like, N-terminal domain"/>
    <property type="match status" value="1"/>
</dbReference>
<dbReference type="InterPro" id="IPR052055">
    <property type="entry name" value="Hepadnavirus_pol/RT"/>
</dbReference>
<dbReference type="EMBL" id="CALNXK010000089">
    <property type="protein sequence ID" value="CAH3150491.1"/>
    <property type="molecule type" value="Genomic_DNA"/>
</dbReference>
<dbReference type="PANTHER" id="PTHR33050">
    <property type="entry name" value="REVERSE TRANSCRIPTASE DOMAIN-CONTAINING PROTEIN"/>
    <property type="match status" value="1"/>
</dbReference>
<evidence type="ECO:0000313" key="2">
    <source>
        <dbReference type="EMBL" id="CAH3150491.1"/>
    </source>
</evidence>
<protein>
    <submittedName>
        <fullName evidence="2">Uncharacterized protein</fullName>
    </submittedName>
</protein>
<keyword evidence="1" id="KW-0238">DNA-binding</keyword>
<dbReference type="Gene3D" id="1.10.150.130">
    <property type="match status" value="1"/>
</dbReference>
<keyword evidence="3" id="KW-1185">Reference proteome</keyword>
<dbReference type="InterPro" id="IPR043502">
    <property type="entry name" value="DNA/RNA_pol_sf"/>
</dbReference>
<proteinExistence type="predicted"/>
<dbReference type="Proteomes" id="UP001159405">
    <property type="component" value="Unassembled WGS sequence"/>
</dbReference>